<comment type="cofactor">
    <cofactor evidence="9">
        <name>Zn(2+)</name>
        <dbReference type="ChEBI" id="CHEBI:29105"/>
    </cofactor>
    <text evidence="9">Binds 1 zinc ion per subunit.</text>
</comment>
<feature type="binding site" evidence="9">
    <location>
        <position position="157"/>
    </location>
    <ligand>
        <name>GTP</name>
        <dbReference type="ChEBI" id="CHEBI:37565"/>
    </ligand>
</feature>
<comment type="similarity">
    <text evidence="9">Belongs to the GTP cyclohydrolase II family.</text>
</comment>
<comment type="catalytic activity">
    <reaction evidence="8 9">
        <text>GTP + 4 H2O = 2,5-diamino-6-hydroxy-4-(5-phosphoribosylamino)-pyrimidine + formate + 2 phosphate + 3 H(+)</text>
        <dbReference type="Rhea" id="RHEA:23704"/>
        <dbReference type="ChEBI" id="CHEBI:15377"/>
        <dbReference type="ChEBI" id="CHEBI:15378"/>
        <dbReference type="ChEBI" id="CHEBI:15740"/>
        <dbReference type="ChEBI" id="CHEBI:37565"/>
        <dbReference type="ChEBI" id="CHEBI:43474"/>
        <dbReference type="ChEBI" id="CHEBI:58614"/>
        <dbReference type="EC" id="3.5.4.25"/>
    </reaction>
</comment>
<feature type="binding site" evidence="9">
    <location>
        <begin position="95"/>
        <end position="97"/>
    </location>
    <ligand>
        <name>GTP</name>
        <dbReference type="ChEBI" id="CHEBI:37565"/>
    </ligand>
</feature>
<feature type="binding site" evidence="9">
    <location>
        <position position="152"/>
    </location>
    <ligand>
        <name>GTP</name>
        <dbReference type="ChEBI" id="CHEBI:37565"/>
    </ligand>
</feature>
<dbReference type="GO" id="GO:0005525">
    <property type="term" value="F:GTP binding"/>
    <property type="evidence" value="ECO:0007669"/>
    <property type="project" value="UniProtKB-KW"/>
</dbReference>
<dbReference type="Pfam" id="PF00925">
    <property type="entry name" value="GTP_cyclohydro2"/>
    <property type="match status" value="1"/>
</dbReference>
<dbReference type="SUPFAM" id="SSF142695">
    <property type="entry name" value="RibA-like"/>
    <property type="match status" value="1"/>
</dbReference>
<evidence type="ECO:0000256" key="5">
    <source>
        <dbReference type="ARBA" id="ARBA00022801"/>
    </source>
</evidence>
<keyword evidence="7 9" id="KW-0342">GTP-binding</keyword>
<dbReference type="Proteomes" id="UP000253772">
    <property type="component" value="Chromosome c1"/>
</dbReference>
<organism evidence="10 11">
    <name type="scientific">Cupriavidus metallidurans</name>
    <dbReference type="NCBI Taxonomy" id="119219"/>
    <lineage>
        <taxon>Bacteria</taxon>
        <taxon>Pseudomonadati</taxon>
        <taxon>Pseudomonadota</taxon>
        <taxon>Betaproteobacteria</taxon>
        <taxon>Burkholderiales</taxon>
        <taxon>Burkholderiaceae</taxon>
        <taxon>Cupriavidus</taxon>
    </lineage>
</organism>
<feature type="binding site" evidence="9">
    <location>
        <position position="117"/>
    </location>
    <ligand>
        <name>GTP</name>
        <dbReference type="ChEBI" id="CHEBI:37565"/>
    </ligand>
</feature>
<dbReference type="GO" id="GO:0005829">
    <property type="term" value="C:cytosol"/>
    <property type="evidence" value="ECO:0007669"/>
    <property type="project" value="TreeGrafter"/>
</dbReference>
<keyword evidence="3 9" id="KW-0479">Metal-binding</keyword>
<evidence type="ECO:0000313" key="11">
    <source>
        <dbReference type="Proteomes" id="UP000253772"/>
    </source>
</evidence>
<evidence type="ECO:0000256" key="6">
    <source>
        <dbReference type="ARBA" id="ARBA00022833"/>
    </source>
</evidence>
<keyword evidence="6 9" id="KW-0862">Zinc</keyword>
<dbReference type="NCBIfam" id="NF001591">
    <property type="entry name" value="PRK00393.1"/>
    <property type="match status" value="1"/>
</dbReference>
<dbReference type="EMBL" id="CP037900">
    <property type="protein sequence ID" value="QBP08411.1"/>
    <property type="molecule type" value="Genomic_DNA"/>
</dbReference>
<dbReference type="HAMAP" id="MF_00179">
    <property type="entry name" value="RibA"/>
    <property type="match status" value="1"/>
</dbReference>
<dbReference type="RefSeq" id="WP_008641823.1">
    <property type="nucleotide sequence ID" value="NZ_CP037900.1"/>
</dbReference>
<feature type="binding site" evidence="9">
    <location>
        <position position="69"/>
    </location>
    <ligand>
        <name>Zn(2+)</name>
        <dbReference type="ChEBI" id="CHEBI:29105"/>
        <note>catalytic</note>
    </ligand>
</feature>
<feature type="binding site" evidence="9">
    <location>
        <position position="72"/>
    </location>
    <ligand>
        <name>GTP</name>
        <dbReference type="ChEBI" id="CHEBI:37565"/>
    </ligand>
</feature>
<feature type="binding site" evidence="9">
    <location>
        <position position="56"/>
    </location>
    <ligand>
        <name>Zn(2+)</name>
        <dbReference type="ChEBI" id="CHEBI:29105"/>
        <note>catalytic</note>
    </ligand>
</feature>
<dbReference type="EC" id="3.5.4.25" evidence="9"/>
<reference evidence="10 11" key="1">
    <citation type="submission" date="2019-03" db="EMBL/GenBank/DDBJ databases">
        <title>Comparative insights into the high quality Complete genome sequence of highly metal resistant Cupriavidus metallidurans strain BS1 isolated from a gold-copper mine.</title>
        <authorList>
            <person name="Mazhar H.S."/>
            <person name="Rensing C."/>
        </authorList>
    </citation>
    <scope>NUCLEOTIDE SEQUENCE [LARGE SCALE GENOMIC DNA]</scope>
    <source>
        <strain evidence="10 11">BS1</strain>
    </source>
</reference>
<dbReference type="OrthoDB" id="9793111at2"/>
<feature type="binding site" evidence="9">
    <location>
        <begin position="51"/>
        <end position="55"/>
    </location>
    <ligand>
        <name>GTP</name>
        <dbReference type="ChEBI" id="CHEBI:37565"/>
    </ligand>
</feature>
<dbReference type="InterPro" id="IPR036144">
    <property type="entry name" value="RibA-like_sf"/>
</dbReference>
<dbReference type="PANTHER" id="PTHR21327:SF18">
    <property type="entry name" value="3,4-DIHYDROXY-2-BUTANONE 4-PHOSPHATE SYNTHASE"/>
    <property type="match status" value="1"/>
</dbReference>
<keyword evidence="5 9" id="KW-0378">Hydrolase</keyword>
<proteinExistence type="inferred from homology"/>
<dbReference type="GO" id="GO:0008686">
    <property type="term" value="F:3,4-dihydroxy-2-butanone-4-phosphate synthase activity"/>
    <property type="evidence" value="ECO:0007669"/>
    <property type="project" value="TreeGrafter"/>
</dbReference>
<dbReference type="FunFam" id="3.40.50.10990:FF:000002">
    <property type="entry name" value="GTP cyclohydrolase-2"/>
    <property type="match status" value="1"/>
</dbReference>
<dbReference type="GO" id="GO:0009231">
    <property type="term" value="P:riboflavin biosynthetic process"/>
    <property type="evidence" value="ECO:0007669"/>
    <property type="project" value="UniProtKB-UniRule"/>
</dbReference>
<evidence type="ECO:0000313" key="10">
    <source>
        <dbReference type="EMBL" id="QBP08411.1"/>
    </source>
</evidence>
<comment type="pathway">
    <text evidence="1 9">Cofactor biosynthesis; riboflavin biosynthesis; 5-amino-6-(D-ribitylamino)uracil from GTP: step 1/4.</text>
</comment>
<evidence type="ECO:0000256" key="4">
    <source>
        <dbReference type="ARBA" id="ARBA00022741"/>
    </source>
</evidence>
<keyword evidence="4 9" id="KW-0547">Nucleotide-binding</keyword>
<evidence type="ECO:0000256" key="1">
    <source>
        <dbReference type="ARBA" id="ARBA00004853"/>
    </source>
</evidence>
<dbReference type="PANTHER" id="PTHR21327">
    <property type="entry name" value="GTP CYCLOHYDROLASE II-RELATED"/>
    <property type="match status" value="1"/>
</dbReference>
<name>A0A132HCW4_9BURK</name>
<evidence type="ECO:0000256" key="3">
    <source>
        <dbReference type="ARBA" id="ARBA00022723"/>
    </source>
</evidence>
<feature type="binding site" evidence="9">
    <location>
        <position position="67"/>
    </location>
    <ligand>
        <name>Zn(2+)</name>
        <dbReference type="ChEBI" id="CHEBI:29105"/>
        <note>catalytic</note>
    </ligand>
</feature>
<dbReference type="GO" id="GO:0003935">
    <property type="term" value="F:GTP cyclohydrolase II activity"/>
    <property type="evidence" value="ECO:0007669"/>
    <property type="project" value="UniProtKB-UniRule"/>
</dbReference>
<dbReference type="CDD" id="cd00641">
    <property type="entry name" value="GTP_cyclohydro2"/>
    <property type="match status" value="1"/>
</dbReference>
<dbReference type="UniPathway" id="UPA00275">
    <property type="reaction ID" value="UER00400"/>
</dbReference>
<keyword evidence="2 9" id="KW-0686">Riboflavin biosynthesis</keyword>
<feature type="active site" description="Proton acceptor" evidence="9">
    <location>
        <position position="129"/>
    </location>
</feature>
<dbReference type="InterPro" id="IPR000926">
    <property type="entry name" value="RibA"/>
</dbReference>
<dbReference type="NCBIfam" id="TIGR00505">
    <property type="entry name" value="ribA"/>
    <property type="match status" value="1"/>
</dbReference>
<sequence length="198" mass="21648">MKDLESELIGSARLPTRYGEFTAHAFQGVDTGTEHLALSMGEISGENLLVRLHSECLTGDVFGSCRCDCGEQLDLAMKRIAEEGRGILLYLRGHEGRGIGLSNKIRAYALQDGGLDTVDANLALGQAIDSRTYAFAADFLRQWGVSSVRLMSNNPIKIKALEDAGIKVTEQVRHVVPANAENEKYLATKRSRMGHLLD</sequence>
<protein>
    <recommendedName>
        <fullName evidence="9">GTP cyclohydrolase-2</fullName>
        <ecNumber evidence="9">3.5.4.25</ecNumber>
    </recommendedName>
    <alternativeName>
        <fullName evidence="9">GTP cyclohydrolase II</fullName>
    </alternativeName>
</protein>
<evidence type="ECO:0000256" key="8">
    <source>
        <dbReference type="ARBA" id="ARBA00049295"/>
    </source>
</evidence>
<evidence type="ECO:0000256" key="2">
    <source>
        <dbReference type="ARBA" id="ARBA00022619"/>
    </source>
</evidence>
<dbReference type="GO" id="GO:0008270">
    <property type="term" value="F:zinc ion binding"/>
    <property type="evidence" value="ECO:0007669"/>
    <property type="project" value="UniProtKB-UniRule"/>
</dbReference>
<dbReference type="InterPro" id="IPR032677">
    <property type="entry name" value="GTP_cyclohydro_II"/>
</dbReference>
<evidence type="ECO:0000256" key="7">
    <source>
        <dbReference type="ARBA" id="ARBA00023134"/>
    </source>
</evidence>
<dbReference type="AlphaFoldDB" id="A0A132HCW4"/>
<accession>A0A132HCW4</accession>
<dbReference type="Gene3D" id="3.40.50.10990">
    <property type="entry name" value="GTP cyclohydrolase II"/>
    <property type="match status" value="1"/>
</dbReference>
<evidence type="ECO:0000256" key="9">
    <source>
        <dbReference type="HAMAP-Rule" id="MF_00179"/>
    </source>
</evidence>
<dbReference type="GeneID" id="60822917"/>
<comment type="function">
    <text evidence="9">Catalyzes the conversion of GTP to 2,5-diamino-6-ribosylamino-4(3H)-pyrimidinone 5'-phosphate (DARP), formate and pyrophosphate.</text>
</comment>
<gene>
    <name evidence="9 10" type="primary">ribA</name>
    <name evidence="10" type="ORF">DDF84_000990</name>
</gene>
<feature type="active site" description="Nucleophile" evidence="9">
    <location>
        <position position="131"/>
    </location>
</feature>